<name>R1FWS6_9PSEU</name>
<keyword evidence="4" id="KW-0804">Transcription</keyword>
<dbReference type="PRINTS" id="PR00039">
    <property type="entry name" value="HTHLYSR"/>
</dbReference>
<dbReference type="PANTHER" id="PTHR30346:SF0">
    <property type="entry name" value="HCA OPERON TRANSCRIPTIONAL ACTIVATOR HCAR"/>
    <property type="match status" value="1"/>
</dbReference>
<dbReference type="FunFam" id="1.10.10.10:FF:000001">
    <property type="entry name" value="LysR family transcriptional regulator"/>
    <property type="match status" value="1"/>
</dbReference>
<proteinExistence type="inferred from homology"/>
<dbReference type="Gene3D" id="1.10.10.10">
    <property type="entry name" value="Winged helix-like DNA-binding domain superfamily/Winged helix DNA-binding domain"/>
    <property type="match status" value="1"/>
</dbReference>
<dbReference type="SUPFAM" id="SSF46785">
    <property type="entry name" value="Winged helix' DNA-binding domain"/>
    <property type="match status" value="1"/>
</dbReference>
<evidence type="ECO:0000313" key="7">
    <source>
        <dbReference type="Proteomes" id="UP000014139"/>
    </source>
</evidence>
<dbReference type="SUPFAM" id="SSF53850">
    <property type="entry name" value="Periplasmic binding protein-like II"/>
    <property type="match status" value="1"/>
</dbReference>
<dbReference type="AlphaFoldDB" id="R1FWS6"/>
<keyword evidence="2" id="KW-0805">Transcription regulation</keyword>
<keyword evidence="7" id="KW-1185">Reference proteome</keyword>
<dbReference type="InterPro" id="IPR036388">
    <property type="entry name" value="WH-like_DNA-bd_sf"/>
</dbReference>
<evidence type="ECO:0000259" key="5">
    <source>
        <dbReference type="PROSITE" id="PS50931"/>
    </source>
</evidence>
<dbReference type="InterPro" id="IPR005119">
    <property type="entry name" value="LysR_subst-bd"/>
</dbReference>
<evidence type="ECO:0000256" key="3">
    <source>
        <dbReference type="ARBA" id="ARBA00023125"/>
    </source>
</evidence>
<evidence type="ECO:0000256" key="1">
    <source>
        <dbReference type="ARBA" id="ARBA00009437"/>
    </source>
</evidence>
<dbReference type="PROSITE" id="PS50931">
    <property type="entry name" value="HTH_LYSR"/>
    <property type="match status" value="1"/>
</dbReference>
<dbReference type="PATRIC" id="fig|1292037.4.peg.6557"/>
<dbReference type="EMBL" id="AOUO01000581">
    <property type="protein sequence ID" value="EOD63843.1"/>
    <property type="molecule type" value="Genomic_DNA"/>
</dbReference>
<dbReference type="Gene3D" id="3.40.190.10">
    <property type="entry name" value="Periplasmic binding protein-like II"/>
    <property type="match status" value="2"/>
</dbReference>
<dbReference type="eggNOG" id="COG0583">
    <property type="taxonomic scope" value="Bacteria"/>
</dbReference>
<reference evidence="6 7" key="1">
    <citation type="submission" date="2013-02" db="EMBL/GenBank/DDBJ databases">
        <title>Draft genome sequence of Amycolatopsis vancoresmycina strain DSM 44592T.</title>
        <authorList>
            <person name="Kumar S."/>
            <person name="Kaur N."/>
            <person name="Kaur C."/>
            <person name="Raghava G.P.S."/>
            <person name="Mayilraj S."/>
        </authorList>
    </citation>
    <scope>NUCLEOTIDE SEQUENCE [LARGE SCALE GENOMIC DNA]</scope>
    <source>
        <strain evidence="6 7">DSM 44592</strain>
    </source>
</reference>
<evidence type="ECO:0000313" key="6">
    <source>
        <dbReference type="EMBL" id="EOD63843.1"/>
    </source>
</evidence>
<dbReference type="RefSeq" id="WP_004559368.1">
    <property type="nucleotide sequence ID" value="NZ_AOUO01000581.1"/>
</dbReference>
<organism evidence="6 7">
    <name type="scientific">Amycolatopsis vancoresmycina DSM 44592</name>
    <dbReference type="NCBI Taxonomy" id="1292037"/>
    <lineage>
        <taxon>Bacteria</taxon>
        <taxon>Bacillati</taxon>
        <taxon>Actinomycetota</taxon>
        <taxon>Actinomycetes</taxon>
        <taxon>Pseudonocardiales</taxon>
        <taxon>Pseudonocardiaceae</taxon>
        <taxon>Amycolatopsis</taxon>
    </lineage>
</organism>
<dbReference type="GO" id="GO:0003677">
    <property type="term" value="F:DNA binding"/>
    <property type="evidence" value="ECO:0007669"/>
    <property type="project" value="UniProtKB-KW"/>
</dbReference>
<evidence type="ECO:0000256" key="2">
    <source>
        <dbReference type="ARBA" id="ARBA00023015"/>
    </source>
</evidence>
<evidence type="ECO:0000256" key="4">
    <source>
        <dbReference type="ARBA" id="ARBA00023163"/>
    </source>
</evidence>
<sequence length="291" mass="31442">MDLDLRLVRYFTVVAEHGNIGRAAAALHLAQPSLSRQIQRLEGRLGVRLFARTPQGTSLTPAGRAFLPRAHAVLGTAEDAVAVARAADPPREITIGYAEGLIITPAVRALRHRHPDARIRTRLLRWHDMQALPEGRVDALVAREPLPFPATVTPLYEEPRVLLVPAAHRLAGKESVSVDDLGDEDLVACAVTPTLWSTPRDGTPPPAPDDSFEDKLELVASGSAVAVLPAGDHRTRLRDDVTAIPVEGFEPCRVVVASRPREPNPLVAPFHEAARLLVPAAADPPNRTPAR</sequence>
<dbReference type="PANTHER" id="PTHR30346">
    <property type="entry name" value="TRANSCRIPTIONAL DUAL REGULATOR HCAR-RELATED"/>
    <property type="match status" value="1"/>
</dbReference>
<gene>
    <name evidence="6" type="ORF">H480_34911</name>
</gene>
<dbReference type="Proteomes" id="UP000014139">
    <property type="component" value="Unassembled WGS sequence"/>
</dbReference>
<comment type="similarity">
    <text evidence="1">Belongs to the LysR transcriptional regulatory family.</text>
</comment>
<dbReference type="InterPro" id="IPR000847">
    <property type="entry name" value="LysR_HTH_N"/>
</dbReference>
<dbReference type="Pfam" id="PF03466">
    <property type="entry name" value="LysR_substrate"/>
    <property type="match status" value="1"/>
</dbReference>
<keyword evidence="3" id="KW-0238">DNA-binding</keyword>
<dbReference type="GO" id="GO:0032993">
    <property type="term" value="C:protein-DNA complex"/>
    <property type="evidence" value="ECO:0007669"/>
    <property type="project" value="TreeGrafter"/>
</dbReference>
<protein>
    <submittedName>
        <fullName evidence="6">LysR-family transcriptional regulator</fullName>
    </submittedName>
</protein>
<feature type="domain" description="HTH lysR-type" evidence="5">
    <location>
        <begin position="3"/>
        <end position="60"/>
    </location>
</feature>
<dbReference type="Pfam" id="PF00126">
    <property type="entry name" value="HTH_1"/>
    <property type="match status" value="1"/>
</dbReference>
<dbReference type="GO" id="GO:0003700">
    <property type="term" value="F:DNA-binding transcription factor activity"/>
    <property type="evidence" value="ECO:0007669"/>
    <property type="project" value="InterPro"/>
</dbReference>
<dbReference type="InterPro" id="IPR036390">
    <property type="entry name" value="WH_DNA-bd_sf"/>
</dbReference>
<accession>R1FWS6</accession>
<comment type="caution">
    <text evidence="6">The sequence shown here is derived from an EMBL/GenBank/DDBJ whole genome shotgun (WGS) entry which is preliminary data.</text>
</comment>